<sequence length="2316" mass="264721">MSRIGESSYEQSEETEKSLKGKGPPGKNRGSSAGSEYSEDDDGERRHEGDVEEDVEEDVDEDSEGDVEGDVEGDAEGDAEGEDDEDSDDDEGSDAAEEDGRKDQNQESEKVAEDIFNENNLLHAIKMREILEQEILVLFSNMLKKEVVLNKGLKSTNREDISEYRGDPLDDGGDEHTQERNEKGGGANKKKEAEKKSNLKIKNKELYNFIYSKMNLSGREGADKKREDKGEEGTAAESGLSRRKRQGSSSSHSSGSGRSSRSRSRSRRRSHLSKMDTIQHVEKEHYILDNNVVNILNDINTYLRRERECLNRKFGAQVDSTFKNPMYVTLYIFNNQILKDMILQMINIVKNEFDSSIYRDIDETLLTRNIFILINHLTSRPTKEWFDYWNKHMPTFNNKRSEFNVYNYLKIEKNERKVFSGVLKNDMYFKELQKRSNIIEQYQNGLQSLKCLLSSRNFLTLLNEFRYNCQLFIDADYRGIEENEKVLEMQRKDAELIEEKGRLKEELQFCRESLRGADTGGEAGGGEAGGGEGGNGDDSGDDGCDPPEGEEASHGEGVDKPRKTNKLLRKKIRTLKNRIDEINEELLKVANFFLADKRKRERRMHEYRENVYLVRNILTQVLGIRNPKRSSSINSSNVHYVILQNVLDSHSALTLIIEEMRHLFDRELKKYETEKNIHIPYLRQTTMKEIWDYVRLFYNIVCYIDPIDLVRSLTHQAPARCGSGGRSSDRGDAAGGDRSGARISSGIGDRISGGISGRNSGAAGKRLSAKKTAAPSAAKRASLLNPRKNNQMIMHLSRINPLLAKSKVRKPNEEKHMKKKKKKFIERKNLIDHYENFSFEDLSFDIFEEKNNIGEGGSFLKGNILDTFDYSNLYRVQELLNNIIGINEEFENVYEGSNHDGIMREEGDDDGFNYSLKVFLNICIKDLRRCIVEYYNHQWDIKIILNIHAWIVTYYTKFYLYENRKRLNNCRMGKAISARHSAARHSVGSHSAGSHFYNGEEQAVKEGKQTEEENSLFISRIQMVLGMQAYIGDNSIHSEFLCDTFQRLIREEKMKKNSSKIVLCCLRCLHADLSLIDLHALSTDDNVKSICKSSLDNFLKRNILNSLSWILKNFKLMSHDRNIFTYALKCALMIIELLEKLGGSTYILKEGRNKMYDDEEEEDEEEDQLYNSNGSAYQNGNSKQHGKNGDYDAEAIERVSVTDLIEEIYSGKIVNTCMHIIEEYKRNSIQINHLIITYFELLLKFKNNDYNFLLFFDMKYFLIFMNIMNDQECYANPKYHWIASFFENIVACFFKLWNTNYFLPVELFFSKAVNRTLFSLLSEKYMLSIFSNYTEGNDHFVFEELNKGMDINDIFIEMNSRKRLEALEWSAEDVESLKVYFKQFKHMHNFLPFISEMLNKSPSSVKNQLIFLNYMDRRGNIIEDDVEYDMDYDLSDSSHSSGDATEGEAEGEAKGETDGETPDRMGSGVGSETGKEVDTEPDTAADTEAESTTPRSPRRAATKESRKAKQPLLYTVYKLKKLNKVQEKETSLTSSGINCNVDTVLEEVIFNLKSLYELKKLSKNKFFNYKALLFDIPLSISSELLEHNSFKKLLSLIGFVYKETSDEWVLNEHLDVDIFRSIIEKCEELFPLSLEELRGRLRVPERDKVSQGAHLSHDDQGGGKDDAGKQHLPRDDTKDGTMRSGAGSGPDTVPDHSDAELHLLEPPKLKGTFSLLKLMYDLFISNEDEFRIFFNDLVNLIRDKTSSLFQCRKAEGVDTNERKNLTYTEENGTSSETASQKNDSNLDNYTIYLEPKDRQVLKRCQKKEVLSELLQYLWVYVSKSEKLIISKHIKEKTFSERFRVINNYKTLGVVEIESIIREKQSEIDEKKKQKETKPTSQQKFFFIKRVCEYLHRVYVPANMGPITIGRNCPLNETYFGGDKLLTCIYEKLNSWNGKRNKKTDDAQCFALAAMDLLSYIVTPSKVPTGGTTTTATITATTATTTAGTTVGPPPQDVDPDSFLPLVENICVTLKASEEEGGILKWNPQQVQRQWLKIMLKLFYNVLYDSEYNTVGKLFLEYRNIKEILKDKSLDFLSPQGMAAGVEEEGAAGVVAEGGAEIEAKVAANAHGLYSGLEELQKEDPSKPFTEEAYLVSTQYKAHTREATAKRTSLAGGAIAEKSKMDSAPSKAATEKSKMDGAPSKAAAEKSKMDGAPSKAAAEKSKIDASPSEPHSREIPLNPISPHKRKLGDIYAEDYSAFFKKRKLQNAYINTYRKNRKSIIDSLLQNKNIAQYKESDIINRVKQVFIKARQMASTGDLRNRWKSRDDVKRILLL</sequence>
<gene>
    <name evidence="2" type="ORF">C922_02795</name>
</gene>
<name>W7A4X9_9APIC</name>
<feature type="compositionally biased region" description="Basic and acidic residues" evidence="1">
    <location>
        <begin position="1648"/>
        <end position="1681"/>
    </location>
</feature>
<feature type="region of interest" description="Disordered" evidence="1">
    <location>
        <begin position="1762"/>
        <end position="1782"/>
    </location>
</feature>
<proteinExistence type="predicted"/>
<organism evidence="2 3">
    <name type="scientific">Plasmodium inui San Antonio 1</name>
    <dbReference type="NCBI Taxonomy" id="1237626"/>
    <lineage>
        <taxon>Eukaryota</taxon>
        <taxon>Sar</taxon>
        <taxon>Alveolata</taxon>
        <taxon>Apicomplexa</taxon>
        <taxon>Aconoidasida</taxon>
        <taxon>Haemosporida</taxon>
        <taxon>Plasmodiidae</taxon>
        <taxon>Plasmodium</taxon>
        <taxon>Plasmodium (Plasmodium)</taxon>
    </lineage>
</organism>
<feature type="compositionally biased region" description="Acidic residues" evidence="1">
    <location>
        <begin position="538"/>
        <end position="550"/>
    </location>
</feature>
<feature type="compositionally biased region" description="Basic and acidic residues" evidence="1">
    <location>
        <begin position="98"/>
        <end position="113"/>
    </location>
</feature>
<dbReference type="GeneID" id="20038069"/>
<feature type="compositionally biased region" description="Basic residues" evidence="1">
    <location>
        <begin position="260"/>
        <end position="272"/>
    </location>
</feature>
<feature type="region of interest" description="Disordered" evidence="1">
    <location>
        <begin position="516"/>
        <end position="564"/>
    </location>
</feature>
<feature type="region of interest" description="Disordered" evidence="1">
    <location>
        <begin position="1432"/>
        <end position="1507"/>
    </location>
</feature>
<feature type="region of interest" description="Disordered" evidence="1">
    <location>
        <begin position="718"/>
        <end position="784"/>
    </location>
</feature>
<reference evidence="2 3" key="1">
    <citation type="submission" date="2013-02" db="EMBL/GenBank/DDBJ databases">
        <title>The Genome Sequence of Plasmodium inui San Antonio 1.</title>
        <authorList>
            <consortium name="The Broad Institute Genome Sequencing Platform"/>
            <consortium name="The Broad Institute Genome Sequencing Center for Infectious Disease"/>
            <person name="Neafsey D."/>
            <person name="Cheeseman I."/>
            <person name="Volkman S."/>
            <person name="Adams J."/>
            <person name="Walker B."/>
            <person name="Young S.K."/>
            <person name="Zeng Q."/>
            <person name="Gargeya S."/>
            <person name="Fitzgerald M."/>
            <person name="Haas B."/>
            <person name="Abouelleil A."/>
            <person name="Alvarado L."/>
            <person name="Arachchi H.M."/>
            <person name="Berlin A.M."/>
            <person name="Chapman S.B."/>
            <person name="Dewar J."/>
            <person name="Goldberg J."/>
            <person name="Griggs A."/>
            <person name="Gujja S."/>
            <person name="Hansen M."/>
            <person name="Howarth C."/>
            <person name="Imamovic A."/>
            <person name="Larimer J."/>
            <person name="McCowan C."/>
            <person name="Murphy C."/>
            <person name="Neiman D."/>
            <person name="Pearson M."/>
            <person name="Priest M."/>
            <person name="Roberts A."/>
            <person name="Saif S."/>
            <person name="Shea T."/>
            <person name="Sisk P."/>
            <person name="Sykes S."/>
            <person name="Wortman J."/>
            <person name="Nusbaum C."/>
            <person name="Birren B."/>
        </authorList>
    </citation>
    <scope>NUCLEOTIDE SEQUENCE [LARGE SCALE GENOMIC DNA]</scope>
    <source>
        <strain evidence="2 3">San Antonio 1</strain>
    </source>
</reference>
<protein>
    <submittedName>
        <fullName evidence="2">Uncharacterized protein</fullName>
    </submittedName>
</protein>
<feature type="compositionally biased region" description="Polar residues" evidence="1">
    <location>
        <begin position="1169"/>
        <end position="1183"/>
    </location>
</feature>
<feature type="compositionally biased region" description="Acidic residues" evidence="1">
    <location>
        <begin position="1479"/>
        <end position="1489"/>
    </location>
</feature>
<dbReference type="VEuPathDB" id="PlasmoDB:C922_02795"/>
<feature type="compositionally biased region" description="Acidic residues" evidence="1">
    <location>
        <begin position="1157"/>
        <end position="1168"/>
    </location>
</feature>
<feature type="compositionally biased region" description="Low complexity" evidence="1">
    <location>
        <begin position="741"/>
        <end position="784"/>
    </location>
</feature>
<dbReference type="EMBL" id="KI965469">
    <property type="protein sequence ID" value="EUD66810.1"/>
    <property type="molecule type" value="Genomic_DNA"/>
</dbReference>
<feature type="compositionally biased region" description="Low complexity" evidence="1">
    <location>
        <begin position="247"/>
        <end position="259"/>
    </location>
</feature>
<feature type="compositionally biased region" description="Basic and acidic residues" evidence="1">
    <location>
        <begin position="220"/>
        <end position="232"/>
    </location>
</feature>
<feature type="region of interest" description="Disordered" evidence="1">
    <location>
        <begin position="219"/>
        <end position="276"/>
    </location>
</feature>
<feature type="compositionally biased region" description="Polar residues" evidence="1">
    <location>
        <begin position="1765"/>
        <end position="1782"/>
    </location>
</feature>
<dbReference type="OrthoDB" id="310853at2759"/>
<dbReference type="Proteomes" id="UP000030640">
    <property type="component" value="Unassembled WGS sequence"/>
</dbReference>
<evidence type="ECO:0000313" key="2">
    <source>
        <dbReference type="EMBL" id="EUD66810.1"/>
    </source>
</evidence>
<evidence type="ECO:0000313" key="3">
    <source>
        <dbReference type="Proteomes" id="UP000030640"/>
    </source>
</evidence>
<evidence type="ECO:0000256" key="1">
    <source>
        <dbReference type="SAM" id="MobiDB-lite"/>
    </source>
</evidence>
<feature type="region of interest" description="Disordered" evidence="1">
    <location>
        <begin position="1648"/>
        <end position="1698"/>
    </location>
</feature>
<feature type="region of interest" description="Disordered" evidence="1">
    <location>
        <begin position="160"/>
        <end position="197"/>
    </location>
</feature>
<accession>W7A4X9</accession>
<feature type="compositionally biased region" description="Basic and acidic residues" evidence="1">
    <location>
        <begin position="1451"/>
        <end position="1463"/>
    </location>
</feature>
<keyword evidence="3" id="KW-1185">Reference proteome</keyword>
<feature type="compositionally biased region" description="Basic and acidic residues" evidence="1">
    <location>
        <begin position="551"/>
        <end position="562"/>
    </location>
</feature>
<feature type="region of interest" description="Disordered" evidence="1">
    <location>
        <begin position="1156"/>
        <end position="1188"/>
    </location>
</feature>
<feature type="compositionally biased region" description="Gly residues" evidence="1">
    <location>
        <begin position="518"/>
        <end position="537"/>
    </location>
</feature>
<feature type="compositionally biased region" description="Acidic residues" evidence="1">
    <location>
        <begin position="50"/>
        <end position="97"/>
    </location>
</feature>
<feature type="region of interest" description="Disordered" evidence="1">
    <location>
        <begin position="2144"/>
        <end position="2226"/>
    </location>
</feature>
<feature type="region of interest" description="Disordered" evidence="1">
    <location>
        <begin position="1"/>
        <end position="113"/>
    </location>
</feature>
<dbReference type="RefSeq" id="XP_008816616.1">
    <property type="nucleotide sequence ID" value="XM_008818394.1"/>
</dbReference>